<feature type="compositionally biased region" description="Basic and acidic residues" evidence="1">
    <location>
        <begin position="7"/>
        <end position="34"/>
    </location>
</feature>
<gene>
    <name evidence="2" type="ORF">L9F63_019008</name>
</gene>
<evidence type="ECO:0000313" key="3">
    <source>
        <dbReference type="Proteomes" id="UP001233999"/>
    </source>
</evidence>
<keyword evidence="3" id="KW-1185">Reference proteome</keyword>
<sequence length="117" mass="13488">FEMSSAHVERPLKVENSEERTASKNKSRSKENDKSHRKTNSNSVGHFPKKHKYENDGRSFKFGRKRSQSFSGGGKFFPPYKRRKKEGTIIPPTKFLLGGNIHDPLNLNSLQDEEINR</sequence>
<protein>
    <submittedName>
        <fullName evidence="2">Uncharacterized protein</fullName>
    </submittedName>
</protein>
<accession>A0AAD7ZWQ3</accession>
<feature type="region of interest" description="Disordered" evidence="1">
    <location>
        <begin position="1"/>
        <end position="87"/>
    </location>
</feature>
<feature type="non-terminal residue" evidence="2">
    <location>
        <position position="117"/>
    </location>
</feature>
<organism evidence="2 3">
    <name type="scientific">Diploptera punctata</name>
    <name type="common">Pacific beetle cockroach</name>
    <dbReference type="NCBI Taxonomy" id="6984"/>
    <lineage>
        <taxon>Eukaryota</taxon>
        <taxon>Metazoa</taxon>
        <taxon>Ecdysozoa</taxon>
        <taxon>Arthropoda</taxon>
        <taxon>Hexapoda</taxon>
        <taxon>Insecta</taxon>
        <taxon>Pterygota</taxon>
        <taxon>Neoptera</taxon>
        <taxon>Polyneoptera</taxon>
        <taxon>Dictyoptera</taxon>
        <taxon>Blattodea</taxon>
        <taxon>Blaberoidea</taxon>
        <taxon>Blaberidae</taxon>
        <taxon>Diplopterinae</taxon>
        <taxon>Diploptera</taxon>
    </lineage>
</organism>
<reference evidence="2" key="1">
    <citation type="journal article" date="2023" name="IScience">
        <title>Live-bearing cockroach genome reveals convergent evolutionary mechanisms linked to viviparity in insects and beyond.</title>
        <authorList>
            <person name="Fouks B."/>
            <person name="Harrison M.C."/>
            <person name="Mikhailova A.A."/>
            <person name="Marchal E."/>
            <person name="English S."/>
            <person name="Carruthers M."/>
            <person name="Jennings E.C."/>
            <person name="Chiamaka E.L."/>
            <person name="Frigard R.A."/>
            <person name="Pippel M."/>
            <person name="Attardo G.M."/>
            <person name="Benoit J.B."/>
            <person name="Bornberg-Bauer E."/>
            <person name="Tobe S.S."/>
        </authorList>
    </citation>
    <scope>NUCLEOTIDE SEQUENCE</scope>
    <source>
        <strain evidence="2">Stay&amp;Tobe</strain>
    </source>
</reference>
<evidence type="ECO:0000313" key="2">
    <source>
        <dbReference type="EMBL" id="KAJ9587552.1"/>
    </source>
</evidence>
<reference evidence="2" key="2">
    <citation type="submission" date="2023-05" db="EMBL/GenBank/DDBJ databases">
        <authorList>
            <person name="Fouks B."/>
        </authorList>
    </citation>
    <scope>NUCLEOTIDE SEQUENCE</scope>
    <source>
        <strain evidence="2">Stay&amp;Tobe</strain>
        <tissue evidence="2">Testes</tissue>
    </source>
</reference>
<dbReference type="Proteomes" id="UP001233999">
    <property type="component" value="Unassembled WGS sequence"/>
</dbReference>
<proteinExistence type="predicted"/>
<comment type="caution">
    <text evidence="2">The sequence shown here is derived from an EMBL/GenBank/DDBJ whole genome shotgun (WGS) entry which is preliminary data.</text>
</comment>
<dbReference type="EMBL" id="JASPKZ010006088">
    <property type="protein sequence ID" value="KAJ9587552.1"/>
    <property type="molecule type" value="Genomic_DNA"/>
</dbReference>
<name>A0AAD7ZWQ3_DIPPU</name>
<dbReference type="AlphaFoldDB" id="A0AAD7ZWQ3"/>
<evidence type="ECO:0000256" key="1">
    <source>
        <dbReference type="SAM" id="MobiDB-lite"/>
    </source>
</evidence>